<evidence type="ECO:0000313" key="4">
    <source>
        <dbReference type="EMBL" id="WTY33585.1"/>
    </source>
</evidence>
<organism evidence="4 5">
    <name type="scientific">Nocardia salmonicida</name>
    <dbReference type="NCBI Taxonomy" id="53431"/>
    <lineage>
        <taxon>Bacteria</taxon>
        <taxon>Bacillati</taxon>
        <taxon>Actinomycetota</taxon>
        <taxon>Actinomycetes</taxon>
        <taxon>Mycobacteriales</taxon>
        <taxon>Nocardiaceae</taxon>
        <taxon>Nocardia</taxon>
    </lineage>
</organism>
<keyword evidence="5" id="KW-1185">Reference proteome</keyword>
<dbReference type="InterPro" id="IPR009080">
    <property type="entry name" value="tRNAsynth_Ia_anticodon-bd"/>
</dbReference>
<sequence>MQLLSGNDIDTATDAAGQVRAMLGILGLDPLDPHWDQRADTTDTAHHALDVLVTEQLQQRAVARAATNWPPPTARGTV</sequence>
<protein>
    <submittedName>
        <fullName evidence="4">Uncharacterized protein</fullName>
    </submittedName>
</protein>
<reference evidence="4 5" key="1">
    <citation type="submission" date="2022-10" db="EMBL/GenBank/DDBJ databases">
        <title>The complete genomes of actinobacterial strains from the NBC collection.</title>
        <authorList>
            <person name="Joergensen T.S."/>
            <person name="Alvarez Arevalo M."/>
            <person name="Sterndorff E.B."/>
            <person name="Faurdal D."/>
            <person name="Vuksanovic O."/>
            <person name="Mourched A.-S."/>
            <person name="Charusanti P."/>
            <person name="Shaw S."/>
            <person name="Blin K."/>
            <person name="Weber T."/>
        </authorList>
    </citation>
    <scope>NUCLEOTIDE SEQUENCE [LARGE SCALE GENOMIC DNA]</scope>
    <source>
        <strain evidence="4 5">NBC_01413</strain>
    </source>
</reference>
<dbReference type="SUPFAM" id="SSF47323">
    <property type="entry name" value="Anticodon-binding domain of a subclass of class I aminoacyl-tRNA synthetases"/>
    <property type="match status" value="1"/>
</dbReference>
<evidence type="ECO:0000256" key="2">
    <source>
        <dbReference type="ARBA" id="ARBA00022741"/>
    </source>
</evidence>
<accession>A0ABZ1N122</accession>
<name>A0ABZ1N122_9NOCA</name>
<keyword evidence="1" id="KW-0436">Ligase</keyword>
<dbReference type="RefSeq" id="WP_357363918.1">
    <property type="nucleotide sequence ID" value="NZ_CP109527.1"/>
</dbReference>
<evidence type="ECO:0000256" key="3">
    <source>
        <dbReference type="ARBA" id="ARBA00022840"/>
    </source>
</evidence>
<keyword evidence="3" id="KW-0067">ATP-binding</keyword>
<gene>
    <name evidence="4" type="ORF">OG308_19830</name>
</gene>
<dbReference type="EMBL" id="CP109527">
    <property type="protein sequence ID" value="WTY33585.1"/>
    <property type="molecule type" value="Genomic_DNA"/>
</dbReference>
<keyword evidence="2" id="KW-0547">Nucleotide-binding</keyword>
<dbReference type="Proteomes" id="UP001621418">
    <property type="component" value="Chromosome"/>
</dbReference>
<evidence type="ECO:0000256" key="1">
    <source>
        <dbReference type="ARBA" id="ARBA00022598"/>
    </source>
</evidence>
<evidence type="ECO:0000313" key="5">
    <source>
        <dbReference type="Proteomes" id="UP001621418"/>
    </source>
</evidence>
<proteinExistence type="predicted"/>